<accession>A0A2H6C269</accession>
<name>A0A2H6C269_TETHA</name>
<comment type="similarity">
    <text evidence="7">Belongs to the carbohydrate kinase PfkB family. LacC subfamily.</text>
</comment>
<dbReference type="FunFam" id="3.40.1190.20:FF:000001">
    <property type="entry name" value="Phosphofructokinase"/>
    <property type="match status" value="1"/>
</dbReference>
<dbReference type="RefSeq" id="WP_014123846.1">
    <property type="nucleotide sequence ID" value="NZ_BAABQP010000055.1"/>
</dbReference>
<organism evidence="8 9">
    <name type="scientific">Tetragenococcus halophilus subsp. halophilus</name>
    <dbReference type="NCBI Taxonomy" id="1513897"/>
    <lineage>
        <taxon>Bacteria</taxon>
        <taxon>Bacillati</taxon>
        <taxon>Bacillota</taxon>
        <taxon>Bacilli</taxon>
        <taxon>Lactobacillales</taxon>
        <taxon>Enterococcaceae</taxon>
        <taxon>Tetragenococcus</taxon>
    </lineage>
</organism>
<evidence type="ECO:0000256" key="2">
    <source>
        <dbReference type="ARBA" id="ARBA00022679"/>
    </source>
</evidence>
<sequence>MIISVTMNPSVDISYPLENFKLDTVNRVTNTTKTAGGKGLNVARVLQQAGANVLASGMIGGHLGEFIQSELENNKISHDFFTINGQTRNCIAILHEGKQTEILEKGPIISESEEERFLSYFAHLITQADILSFSGSLPAGLPEDYYEKMISLCNKQHKPVVLDSSGTSLQKVLASKAKPLLIKPNIEELAALLGKSIENDSESLKHVLTNPLFNGVEWIVVSMGADGAFVKHFNTFYQVTIPQIDVTNPVGSGDATVAGLTQALEMQQSDEEILKHGNVLGMLNAQEKRTGHVNMQNYSALIKRVQVKEV</sequence>
<dbReference type="PIRSF" id="PIRSF000535">
    <property type="entry name" value="1PFK/6PFK/LacC"/>
    <property type="match status" value="1"/>
</dbReference>
<dbReference type="Proteomes" id="UP000236214">
    <property type="component" value="Unassembled WGS sequence"/>
</dbReference>
<dbReference type="EMBL" id="BDEC01000016">
    <property type="protein sequence ID" value="GBD67664.1"/>
    <property type="molecule type" value="Genomic_DNA"/>
</dbReference>
<comment type="similarity">
    <text evidence="1">Belongs to the carbohydrate kinase pfkB family.</text>
</comment>
<evidence type="ECO:0000256" key="4">
    <source>
        <dbReference type="ARBA" id="ARBA00022741"/>
    </source>
</evidence>
<evidence type="ECO:0000313" key="9">
    <source>
        <dbReference type="Proteomes" id="UP000236214"/>
    </source>
</evidence>
<dbReference type="EC" id="2.7.1.144" evidence="7"/>
<dbReference type="InterPro" id="IPR002173">
    <property type="entry name" value="Carboh/pur_kinase_PfkB_CS"/>
</dbReference>
<keyword evidence="2 7" id="KW-0808">Transferase</keyword>
<dbReference type="Gene3D" id="3.40.1190.20">
    <property type="match status" value="1"/>
</dbReference>
<dbReference type="NCBIfam" id="TIGR03168">
    <property type="entry name" value="1-PFK"/>
    <property type="match status" value="1"/>
</dbReference>
<keyword evidence="4 7" id="KW-0547">Nucleotide-binding</keyword>
<keyword evidence="6 7" id="KW-0067">ATP-binding</keyword>
<dbReference type="GO" id="GO:0044281">
    <property type="term" value="P:small molecule metabolic process"/>
    <property type="evidence" value="ECO:0007669"/>
    <property type="project" value="UniProtKB-ARBA"/>
</dbReference>
<dbReference type="NCBIfam" id="TIGR01231">
    <property type="entry name" value="lacC"/>
    <property type="match status" value="1"/>
</dbReference>
<dbReference type="GO" id="GO:0005524">
    <property type="term" value="F:ATP binding"/>
    <property type="evidence" value="ECO:0007669"/>
    <property type="project" value="UniProtKB-KW"/>
</dbReference>
<keyword evidence="9" id="KW-1185">Reference proteome</keyword>
<dbReference type="CDD" id="cd01164">
    <property type="entry name" value="FruK_PfkB_like"/>
    <property type="match status" value="1"/>
</dbReference>
<protein>
    <recommendedName>
        <fullName evidence="7">Tagatose-6-phosphate kinase</fullName>
        <ecNumber evidence="7">2.7.1.144</ecNumber>
    </recommendedName>
</protein>
<dbReference type="UniPathway" id="UPA00704">
    <property type="reaction ID" value="UER00715"/>
</dbReference>
<comment type="catalytic activity">
    <reaction evidence="7">
        <text>D-tagatofuranose 6-phosphate + ATP = D-tagatofuranose 1,6-bisphosphate + ADP + H(+)</text>
        <dbReference type="Rhea" id="RHEA:12420"/>
        <dbReference type="ChEBI" id="CHEBI:15378"/>
        <dbReference type="ChEBI" id="CHEBI:30616"/>
        <dbReference type="ChEBI" id="CHEBI:58694"/>
        <dbReference type="ChEBI" id="CHEBI:58695"/>
        <dbReference type="ChEBI" id="CHEBI:456216"/>
        <dbReference type="EC" id="2.7.1.144"/>
    </reaction>
</comment>
<proteinExistence type="inferred from homology"/>
<evidence type="ECO:0000256" key="5">
    <source>
        <dbReference type="ARBA" id="ARBA00022777"/>
    </source>
</evidence>
<evidence type="ECO:0000256" key="6">
    <source>
        <dbReference type="ARBA" id="ARBA00022840"/>
    </source>
</evidence>
<comment type="caution">
    <text evidence="8">The sequence shown here is derived from an EMBL/GenBank/DDBJ whole genome shotgun (WGS) entry which is preliminary data.</text>
</comment>
<dbReference type="GO" id="GO:0009024">
    <property type="term" value="F:tagatose-6-phosphate kinase activity"/>
    <property type="evidence" value="ECO:0007669"/>
    <property type="project" value="UniProtKB-UniRule"/>
</dbReference>
<dbReference type="InterPro" id="IPR017583">
    <property type="entry name" value="Tagatose/fructose_Pkinase"/>
</dbReference>
<dbReference type="GO" id="GO:2001059">
    <property type="term" value="P:D-tagatose 6-phosphate catabolic process"/>
    <property type="evidence" value="ECO:0007669"/>
    <property type="project" value="UniProtKB-UniPathway"/>
</dbReference>
<dbReference type="Pfam" id="PF00294">
    <property type="entry name" value="PfkB"/>
    <property type="match status" value="1"/>
</dbReference>
<dbReference type="InterPro" id="IPR029056">
    <property type="entry name" value="Ribokinase-like"/>
</dbReference>
<dbReference type="NCBIfam" id="NF010033">
    <property type="entry name" value="PRK13508.1"/>
    <property type="match status" value="1"/>
</dbReference>
<evidence type="ECO:0000256" key="1">
    <source>
        <dbReference type="ARBA" id="ARBA00005380"/>
    </source>
</evidence>
<dbReference type="PROSITE" id="PS00584">
    <property type="entry name" value="PFKB_KINASES_2"/>
    <property type="match status" value="1"/>
</dbReference>
<reference evidence="8 9" key="1">
    <citation type="submission" date="2016-05" db="EMBL/GenBank/DDBJ databases">
        <title>Whole genome sequencing of Tetragenococcus halophilus subsp. halophilus NISL 7118.</title>
        <authorList>
            <person name="Shiwa Y."/>
            <person name="Nishimura I."/>
            <person name="Yoshikawa H."/>
            <person name="Koyama Y."/>
            <person name="Oguma T."/>
        </authorList>
    </citation>
    <scope>NUCLEOTIDE SEQUENCE [LARGE SCALE GENOMIC DNA]</scope>
    <source>
        <strain evidence="8 9">NISL 7118</strain>
    </source>
</reference>
<dbReference type="GO" id="GO:0019512">
    <property type="term" value="P:lactose catabolic process via tagatose-6-phosphate"/>
    <property type="evidence" value="ECO:0007669"/>
    <property type="project" value="InterPro"/>
</dbReference>
<evidence type="ECO:0000256" key="3">
    <source>
        <dbReference type="ARBA" id="ARBA00022736"/>
    </source>
</evidence>
<dbReference type="SUPFAM" id="SSF53613">
    <property type="entry name" value="Ribokinase-like"/>
    <property type="match status" value="1"/>
</dbReference>
<dbReference type="PANTHER" id="PTHR46566">
    <property type="entry name" value="1-PHOSPHOFRUCTOKINASE-RELATED"/>
    <property type="match status" value="1"/>
</dbReference>
<dbReference type="InterPro" id="IPR011611">
    <property type="entry name" value="PfkB_dom"/>
</dbReference>
<gene>
    <name evidence="8" type="primary">lacC</name>
    <name evidence="8" type="ORF">TEHN7118_0470</name>
</gene>
<keyword evidence="5 8" id="KW-0418">Kinase</keyword>
<evidence type="ECO:0000313" key="8">
    <source>
        <dbReference type="EMBL" id="GBD67664.1"/>
    </source>
</evidence>
<dbReference type="GO" id="GO:0005829">
    <property type="term" value="C:cytosol"/>
    <property type="evidence" value="ECO:0007669"/>
    <property type="project" value="TreeGrafter"/>
</dbReference>
<dbReference type="AlphaFoldDB" id="A0A2H6C269"/>
<evidence type="ECO:0000256" key="7">
    <source>
        <dbReference type="PIRNR" id="PIRNR000535"/>
    </source>
</evidence>
<dbReference type="InterPro" id="IPR005926">
    <property type="entry name" value="LacC"/>
</dbReference>
<keyword evidence="3 7" id="KW-0423">Lactose metabolism</keyword>
<dbReference type="PANTHER" id="PTHR46566:SF5">
    <property type="entry name" value="1-PHOSPHOFRUCTOKINASE"/>
    <property type="match status" value="1"/>
</dbReference>
<comment type="pathway">
    <text evidence="7">Carbohydrate metabolism; D-tagatose 6-phosphate degradation; D-glyceraldehyde 3-phosphate and glycerone phosphate from D-tagatose 6-phosphate: step 1/2.</text>
</comment>
<dbReference type="GO" id="GO:0008443">
    <property type="term" value="F:phosphofructokinase activity"/>
    <property type="evidence" value="ECO:0007669"/>
    <property type="project" value="TreeGrafter"/>
</dbReference>